<dbReference type="InterPro" id="IPR032710">
    <property type="entry name" value="NTF2-like_dom_sf"/>
</dbReference>
<comment type="caution">
    <text evidence="2">The sequence shown here is derived from an EMBL/GenBank/DDBJ whole genome shotgun (WGS) entry which is preliminary data.</text>
</comment>
<dbReference type="Pfam" id="PF14534">
    <property type="entry name" value="DUF4440"/>
    <property type="match status" value="1"/>
</dbReference>
<dbReference type="Proteomes" id="UP000239322">
    <property type="component" value="Unassembled WGS sequence"/>
</dbReference>
<reference evidence="2 3" key="1">
    <citation type="submission" date="2018-03" db="EMBL/GenBank/DDBJ databases">
        <title>Novel Streptomyces sp. from soil.</title>
        <authorList>
            <person name="Tan G.Y.A."/>
            <person name="Lee Z.Y."/>
        </authorList>
    </citation>
    <scope>NUCLEOTIDE SEQUENCE [LARGE SCALE GENOMIC DNA]</scope>
    <source>
        <strain evidence="2 3">ST5x</strain>
    </source>
</reference>
<protein>
    <submittedName>
        <fullName evidence="2">DUF4440 domain-containing protein</fullName>
    </submittedName>
</protein>
<dbReference type="Gene3D" id="3.10.450.50">
    <property type="match status" value="1"/>
</dbReference>
<feature type="domain" description="DUF4440" evidence="1">
    <location>
        <begin position="10"/>
        <end position="116"/>
    </location>
</feature>
<dbReference type="SUPFAM" id="SSF54427">
    <property type="entry name" value="NTF2-like"/>
    <property type="match status" value="1"/>
</dbReference>
<accession>A0A2S9PTR0</accession>
<sequence length="128" mass="13808">MPPPPAAAQVRETARAWAAAIVANDPARIAAHMADDWIIVSDTGPTSRDQFLALITSGRLTHSAMDTVTAPRVRVHGDTAVLTARVTNTAHYEGETYPADEWTTDVFVRQGDGRWLCVLSHITTATGE</sequence>
<evidence type="ECO:0000313" key="3">
    <source>
        <dbReference type="Proteomes" id="UP000239322"/>
    </source>
</evidence>
<dbReference type="InterPro" id="IPR027843">
    <property type="entry name" value="DUF4440"/>
</dbReference>
<evidence type="ECO:0000259" key="1">
    <source>
        <dbReference type="Pfam" id="PF14534"/>
    </source>
</evidence>
<dbReference type="AlphaFoldDB" id="A0A2S9PTR0"/>
<dbReference type="OrthoDB" id="8114763at2"/>
<dbReference type="EMBL" id="PVLV01000275">
    <property type="protein sequence ID" value="PRH77812.1"/>
    <property type="molecule type" value="Genomic_DNA"/>
</dbReference>
<keyword evidence="3" id="KW-1185">Reference proteome</keyword>
<gene>
    <name evidence="2" type="ORF">C6N75_18215</name>
</gene>
<evidence type="ECO:0000313" key="2">
    <source>
        <dbReference type="EMBL" id="PRH77812.1"/>
    </source>
</evidence>
<proteinExistence type="predicted"/>
<organism evidence="2 3">
    <name type="scientific">Streptomyces solincola</name>
    <dbReference type="NCBI Taxonomy" id="2100817"/>
    <lineage>
        <taxon>Bacteria</taxon>
        <taxon>Bacillati</taxon>
        <taxon>Actinomycetota</taxon>
        <taxon>Actinomycetes</taxon>
        <taxon>Kitasatosporales</taxon>
        <taxon>Streptomycetaceae</taxon>
        <taxon>Streptomyces</taxon>
    </lineage>
</organism>
<dbReference type="RefSeq" id="WP_105869966.1">
    <property type="nucleotide sequence ID" value="NZ_PVLV01000275.1"/>
</dbReference>
<name>A0A2S9PTR0_9ACTN</name>